<organism evidence="1 2">
    <name type="scientific">Sphingomonas carotinifaciens</name>
    <dbReference type="NCBI Taxonomy" id="1166323"/>
    <lineage>
        <taxon>Bacteria</taxon>
        <taxon>Pseudomonadati</taxon>
        <taxon>Pseudomonadota</taxon>
        <taxon>Alphaproteobacteria</taxon>
        <taxon>Sphingomonadales</taxon>
        <taxon>Sphingomonadaceae</taxon>
        <taxon>Sphingomonas</taxon>
    </lineage>
</organism>
<dbReference type="AlphaFoldDB" id="A0A1G7HV87"/>
<evidence type="ECO:0000313" key="1">
    <source>
        <dbReference type="EMBL" id="SDF04392.1"/>
    </source>
</evidence>
<name>A0A1G7HV87_9SPHN</name>
<proteinExistence type="predicted"/>
<sequence length="104" mass="11091">MGGMTGKRLFLAQAIGGGFNVTVESGNLYDNPNLGDTFAMARRYALSHPLTCAQIEARALDHHIRGFPGAVEDMPSGDTDGGGMRLDNLTIDDLNVSDLPPMEL</sequence>
<reference evidence="1 2" key="1">
    <citation type="submission" date="2016-10" db="EMBL/GenBank/DDBJ databases">
        <authorList>
            <person name="Varghese N."/>
            <person name="Submissions S."/>
        </authorList>
    </citation>
    <scope>NUCLEOTIDE SEQUENCE [LARGE SCALE GENOMIC DNA]</scope>
    <source>
        <strain evidence="1 2">S7-754</strain>
    </source>
</reference>
<dbReference type="EMBL" id="FNBI01000002">
    <property type="protein sequence ID" value="SDF04392.1"/>
    <property type="molecule type" value="Genomic_DNA"/>
</dbReference>
<keyword evidence="2" id="KW-1185">Reference proteome</keyword>
<protein>
    <submittedName>
        <fullName evidence="1">Uncharacterized protein</fullName>
    </submittedName>
</protein>
<evidence type="ECO:0000313" key="2">
    <source>
        <dbReference type="Proteomes" id="UP000323502"/>
    </source>
</evidence>
<gene>
    <name evidence="1" type="ORF">SAMN05216557_10216</name>
</gene>
<accession>A0A1G7HV87</accession>
<dbReference type="Proteomes" id="UP000323502">
    <property type="component" value="Unassembled WGS sequence"/>
</dbReference>